<dbReference type="PATRIC" id="fig|1618572.3.peg.878"/>
<dbReference type="InterPro" id="IPR036291">
    <property type="entry name" value="NAD(P)-bd_dom_sf"/>
</dbReference>
<dbReference type="Pfam" id="PF01370">
    <property type="entry name" value="Epimerase"/>
    <property type="match status" value="1"/>
</dbReference>
<accession>A0A0G0LUY3</accession>
<evidence type="ECO:0000313" key="2">
    <source>
        <dbReference type="EMBL" id="KKQ91810.1"/>
    </source>
</evidence>
<dbReference type="InterPro" id="IPR050177">
    <property type="entry name" value="Lipid_A_modif_metabolic_enz"/>
</dbReference>
<organism evidence="2 3">
    <name type="scientific">Candidatus Woesebacteria bacterium GW2011_GWB1_39_10</name>
    <dbReference type="NCBI Taxonomy" id="1618572"/>
    <lineage>
        <taxon>Bacteria</taxon>
        <taxon>Candidatus Woeseibacteriota</taxon>
    </lineage>
</organism>
<evidence type="ECO:0000259" key="1">
    <source>
        <dbReference type="Pfam" id="PF01370"/>
    </source>
</evidence>
<name>A0A0G0LUY3_9BACT</name>
<proteinExistence type="predicted"/>
<dbReference type="InterPro" id="IPR001509">
    <property type="entry name" value="Epimerase_deHydtase"/>
</dbReference>
<dbReference type="AlphaFoldDB" id="A0A0G0LUY3"/>
<gene>
    <name evidence="2" type="ORF">UT17_C0004G0158</name>
</gene>
<dbReference type="PANTHER" id="PTHR43245">
    <property type="entry name" value="BIFUNCTIONAL POLYMYXIN RESISTANCE PROTEIN ARNA"/>
    <property type="match status" value="1"/>
</dbReference>
<reference evidence="2 3" key="1">
    <citation type="journal article" date="2015" name="Nature">
        <title>rRNA introns, odd ribosomes, and small enigmatic genomes across a large radiation of phyla.</title>
        <authorList>
            <person name="Brown C.T."/>
            <person name="Hug L.A."/>
            <person name="Thomas B.C."/>
            <person name="Sharon I."/>
            <person name="Castelle C.J."/>
            <person name="Singh A."/>
            <person name="Wilkins M.J."/>
            <person name="Williams K.H."/>
            <person name="Banfield J.F."/>
        </authorList>
    </citation>
    <scope>NUCLEOTIDE SEQUENCE [LARGE SCALE GENOMIC DNA]</scope>
</reference>
<dbReference type="CDD" id="cd08946">
    <property type="entry name" value="SDR_e"/>
    <property type="match status" value="1"/>
</dbReference>
<sequence length="300" mass="33807">MIIITGGNGFVGSVLTPLLRKKYRGEKIFILDKPRYDLVTGKNLDKIPKNPRLVIHLAAATDTAKPDHRTNDLGTINLFQHLKIGPGTHFIFTSSLAVYSGRTGCDKAIGPKTSPAVNNRYGATKLKAEKILVNAAKENGFKLTILRLPTVWGNNPRKNSFLNFLKNLVKNNSIFARLNWPGKTALINVSDIAKHISEISKKSPKNTQIIPLAVENMTLAAIFKTLYLQAEKDYGEIKVPKFVWSFARFLRPFLGYFEPILPSSFYNYFWRASIVVDSPLWCKVNLKGRKFANANQRRMK</sequence>
<dbReference type="Gene3D" id="3.40.50.720">
    <property type="entry name" value="NAD(P)-binding Rossmann-like Domain"/>
    <property type="match status" value="1"/>
</dbReference>
<feature type="domain" description="NAD-dependent epimerase/dehydratase" evidence="1">
    <location>
        <begin position="2"/>
        <end position="194"/>
    </location>
</feature>
<dbReference type="SUPFAM" id="SSF51735">
    <property type="entry name" value="NAD(P)-binding Rossmann-fold domains"/>
    <property type="match status" value="1"/>
</dbReference>
<comment type="caution">
    <text evidence="2">The sequence shown here is derived from an EMBL/GenBank/DDBJ whole genome shotgun (WGS) entry which is preliminary data.</text>
</comment>
<dbReference type="STRING" id="1618572.UT17_C0004G0158"/>
<evidence type="ECO:0000313" key="3">
    <source>
        <dbReference type="Proteomes" id="UP000034774"/>
    </source>
</evidence>
<protein>
    <submittedName>
        <fullName evidence="2">NAD dependent epimerase/dehydratase-like protein</fullName>
    </submittedName>
</protein>
<dbReference type="Proteomes" id="UP000034774">
    <property type="component" value="Unassembled WGS sequence"/>
</dbReference>
<dbReference type="EMBL" id="LBVU01000004">
    <property type="protein sequence ID" value="KKQ91810.1"/>
    <property type="molecule type" value="Genomic_DNA"/>
</dbReference>